<gene>
    <name evidence="12" type="ORF">AC482_06515</name>
</gene>
<dbReference type="PROSITE" id="PS00211">
    <property type="entry name" value="ABC_TRANSPORTER_1"/>
    <property type="match status" value="1"/>
</dbReference>
<dbReference type="CDD" id="cd18545">
    <property type="entry name" value="ABC_6TM_YknV_like"/>
    <property type="match status" value="1"/>
</dbReference>
<dbReference type="PROSITE" id="PS50893">
    <property type="entry name" value="ABC_TRANSPORTER_2"/>
    <property type="match status" value="1"/>
</dbReference>
<feature type="transmembrane region" description="Helical" evidence="9">
    <location>
        <begin position="175"/>
        <end position="192"/>
    </location>
</feature>
<feature type="transmembrane region" description="Helical" evidence="9">
    <location>
        <begin position="279"/>
        <end position="297"/>
    </location>
</feature>
<protein>
    <recommendedName>
        <fullName evidence="14">ABC transporter ATP-binding protein</fullName>
    </recommendedName>
</protein>
<dbReference type="GO" id="GO:0005886">
    <property type="term" value="C:plasma membrane"/>
    <property type="evidence" value="ECO:0007669"/>
    <property type="project" value="UniProtKB-SubCell"/>
</dbReference>
<name>A0A0M0BLI7_9ARCH</name>
<evidence type="ECO:0000313" key="13">
    <source>
        <dbReference type="Proteomes" id="UP000037210"/>
    </source>
</evidence>
<dbReference type="Pfam" id="PF00005">
    <property type="entry name" value="ABC_tran"/>
    <property type="match status" value="1"/>
</dbReference>
<dbReference type="GO" id="GO:0016887">
    <property type="term" value="F:ATP hydrolysis activity"/>
    <property type="evidence" value="ECO:0007669"/>
    <property type="project" value="InterPro"/>
</dbReference>
<keyword evidence="8 9" id="KW-0472">Membrane</keyword>
<dbReference type="FunFam" id="3.40.50.300:FF:000287">
    <property type="entry name" value="Multidrug ABC transporter ATP-binding protein"/>
    <property type="match status" value="1"/>
</dbReference>
<evidence type="ECO:0000256" key="7">
    <source>
        <dbReference type="ARBA" id="ARBA00022989"/>
    </source>
</evidence>
<evidence type="ECO:0000256" key="9">
    <source>
        <dbReference type="SAM" id="Phobius"/>
    </source>
</evidence>
<evidence type="ECO:0000256" key="4">
    <source>
        <dbReference type="ARBA" id="ARBA00022692"/>
    </source>
</evidence>
<dbReference type="AlphaFoldDB" id="A0A0M0BLI7"/>
<evidence type="ECO:0000259" key="10">
    <source>
        <dbReference type="PROSITE" id="PS50893"/>
    </source>
</evidence>
<evidence type="ECO:0000256" key="2">
    <source>
        <dbReference type="ARBA" id="ARBA00022448"/>
    </source>
</evidence>
<evidence type="ECO:0000256" key="8">
    <source>
        <dbReference type="ARBA" id="ARBA00023136"/>
    </source>
</evidence>
<dbReference type="GO" id="GO:0015421">
    <property type="term" value="F:ABC-type oligopeptide transporter activity"/>
    <property type="evidence" value="ECO:0007669"/>
    <property type="project" value="TreeGrafter"/>
</dbReference>
<dbReference type="Gene3D" id="3.40.50.300">
    <property type="entry name" value="P-loop containing nucleotide triphosphate hydrolases"/>
    <property type="match status" value="1"/>
</dbReference>
<dbReference type="InterPro" id="IPR027417">
    <property type="entry name" value="P-loop_NTPase"/>
</dbReference>
<feature type="domain" description="ABC transmembrane type-1" evidence="11">
    <location>
        <begin position="34"/>
        <end position="316"/>
    </location>
</feature>
<dbReference type="EMBL" id="LFWZ01000065">
    <property type="protein sequence ID" value="KON29418.1"/>
    <property type="molecule type" value="Genomic_DNA"/>
</dbReference>
<comment type="subcellular location">
    <subcellularLocation>
        <location evidence="1">Cell membrane</location>
        <topology evidence="1">Multi-pass membrane protein</topology>
    </subcellularLocation>
</comment>
<evidence type="ECO:0000313" key="12">
    <source>
        <dbReference type="EMBL" id="KON29418.1"/>
    </source>
</evidence>
<dbReference type="FunFam" id="1.20.1560.10:FF:000011">
    <property type="entry name" value="Multidrug ABC transporter ATP-binding protein"/>
    <property type="match status" value="1"/>
</dbReference>
<dbReference type="CDD" id="cd03254">
    <property type="entry name" value="ABCC_Glucan_exporter_like"/>
    <property type="match status" value="1"/>
</dbReference>
<keyword evidence="5" id="KW-0547">Nucleotide-binding</keyword>
<keyword evidence="4 9" id="KW-0812">Transmembrane</keyword>
<feature type="domain" description="ABC transporter" evidence="10">
    <location>
        <begin position="350"/>
        <end position="584"/>
    </location>
</feature>
<keyword evidence="6" id="KW-0067">ATP-binding</keyword>
<evidence type="ECO:0000256" key="5">
    <source>
        <dbReference type="ARBA" id="ARBA00022741"/>
    </source>
</evidence>
<dbReference type="PANTHER" id="PTHR43394:SF1">
    <property type="entry name" value="ATP-BINDING CASSETTE SUB-FAMILY B MEMBER 10, MITOCHONDRIAL"/>
    <property type="match status" value="1"/>
</dbReference>
<dbReference type="Pfam" id="PF00664">
    <property type="entry name" value="ABC_membrane"/>
    <property type="match status" value="1"/>
</dbReference>
<organism evidence="12 13">
    <name type="scientific">miscellaneous Crenarchaeota group-15 archaeon DG-45</name>
    <dbReference type="NCBI Taxonomy" id="1685127"/>
    <lineage>
        <taxon>Archaea</taxon>
        <taxon>Candidatus Bathyarchaeota</taxon>
        <taxon>MCG-15</taxon>
    </lineage>
</organism>
<evidence type="ECO:0000256" key="1">
    <source>
        <dbReference type="ARBA" id="ARBA00004651"/>
    </source>
</evidence>
<dbReference type="SMART" id="SM00382">
    <property type="entry name" value="AAA"/>
    <property type="match status" value="1"/>
</dbReference>
<dbReference type="InterPro" id="IPR003439">
    <property type="entry name" value="ABC_transporter-like_ATP-bd"/>
</dbReference>
<keyword evidence="7 9" id="KW-1133">Transmembrane helix</keyword>
<dbReference type="InterPro" id="IPR036640">
    <property type="entry name" value="ABC1_TM_sf"/>
</dbReference>
<dbReference type="Proteomes" id="UP000037210">
    <property type="component" value="Unassembled WGS sequence"/>
</dbReference>
<comment type="caution">
    <text evidence="12">The sequence shown here is derived from an EMBL/GenBank/DDBJ whole genome shotgun (WGS) entry which is preliminary data.</text>
</comment>
<evidence type="ECO:0008006" key="14">
    <source>
        <dbReference type="Google" id="ProtNLM"/>
    </source>
</evidence>
<dbReference type="PROSITE" id="PS50929">
    <property type="entry name" value="ABC_TM1F"/>
    <property type="match status" value="1"/>
</dbReference>
<dbReference type="SUPFAM" id="SSF90123">
    <property type="entry name" value="ABC transporter transmembrane region"/>
    <property type="match status" value="1"/>
</dbReference>
<keyword evidence="2" id="KW-0813">Transport</keyword>
<dbReference type="Gene3D" id="1.20.1560.10">
    <property type="entry name" value="ABC transporter type 1, transmembrane domain"/>
    <property type="match status" value="1"/>
</dbReference>
<dbReference type="InterPro" id="IPR039421">
    <property type="entry name" value="Type_1_exporter"/>
</dbReference>
<reference evidence="12 13" key="1">
    <citation type="submission" date="2015-06" db="EMBL/GenBank/DDBJ databases">
        <title>New insights into the roles of widespread benthic archaea in carbon and nitrogen cycling.</title>
        <authorList>
            <person name="Lazar C.S."/>
            <person name="Baker B.J."/>
            <person name="Seitz K.W."/>
            <person name="Hyde A.S."/>
            <person name="Dick G.J."/>
            <person name="Hinrichs K.-U."/>
            <person name="Teske A.P."/>
        </authorList>
    </citation>
    <scope>NUCLEOTIDE SEQUENCE [LARGE SCALE GENOMIC DNA]</scope>
    <source>
        <strain evidence="12">DG-45</strain>
    </source>
</reference>
<keyword evidence="3" id="KW-1003">Cell membrane</keyword>
<feature type="transmembrane region" description="Helical" evidence="9">
    <location>
        <begin position="61"/>
        <end position="86"/>
    </location>
</feature>
<evidence type="ECO:0000256" key="6">
    <source>
        <dbReference type="ARBA" id="ARBA00022840"/>
    </source>
</evidence>
<feature type="transmembrane region" description="Helical" evidence="9">
    <location>
        <begin position="33"/>
        <end position="55"/>
    </location>
</feature>
<feature type="transmembrane region" description="Helical" evidence="9">
    <location>
        <begin position="149"/>
        <end position="169"/>
    </location>
</feature>
<dbReference type="SUPFAM" id="SSF52540">
    <property type="entry name" value="P-loop containing nucleoside triphosphate hydrolases"/>
    <property type="match status" value="1"/>
</dbReference>
<dbReference type="InterPro" id="IPR011527">
    <property type="entry name" value="ABC1_TM_dom"/>
</dbReference>
<dbReference type="GO" id="GO:0005524">
    <property type="term" value="F:ATP binding"/>
    <property type="evidence" value="ECO:0007669"/>
    <property type="project" value="UniProtKB-KW"/>
</dbReference>
<evidence type="ECO:0000256" key="3">
    <source>
        <dbReference type="ARBA" id="ARBA00022475"/>
    </source>
</evidence>
<dbReference type="InterPro" id="IPR003593">
    <property type="entry name" value="AAA+_ATPase"/>
</dbReference>
<accession>A0A0M0BLI7</accession>
<dbReference type="InterPro" id="IPR017871">
    <property type="entry name" value="ABC_transporter-like_CS"/>
</dbReference>
<sequence length="603" mass="67486">MLDDEDGRYERQVPDRVLIRRMFGYMGRFRRRAALLILAVLSNTLLSLIPPYLFILAIDRYIAALDLGGLGLLAAAFVALSATAFASQIAEEFLINWLGSGMEYEIRMDMFRHLQRLSLRYYDNRQVGRIVSRVTNDVDKISELITSGVPSLIADLVTLCGIVAIMLWMNARLSLITFTVVPMIVAFVLLWGRRVRTVYRQTRRTIASVSAKIEESVSGMQEIQSFSRETATRREFEETNILNMEANVEAGRIMSAFWPAVGVFSAVGNSLVLLFGGAAVMRGALTVGVLFGFMSYLDRFFWPIQDLSIFWNTVQSAMAAAERVFGVLDTEVEVGERPDAAVFPPIKGEIAYEDLTFGYDPDQPVLRGINLTIEPNTTVALVGPTGAGKTTMVNLLYRFYDPQEGRIAVDGYDLRSVDLQSLRRQMAIVLQEPLLFSGSVKENIRYGNPEASDEDVTAVAKAVDAHEFIASLPEGYETDVRERGSRLSVGQRQLVCLARALLADPRILVMDEATSSIDAYTELIIKQALERVLRDRTSIVIAHRLSTIRNADLIVVLDEGRIVERGGHEELMEKGGLYRRLYEMQFRYESTPQKEAPMHADGS</sequence>
<dbReference type="PANTHER" id="PTHR43394">
    <property type="entry name" value="ATP-DEPENDENT PERMEASE MDL1, MITOCHONDRIAL"/>
    <property type="match status" value="1"/>
</dbReference>
<evidence type="ECO:0000259" key="11">
    <source>
        <dbReference type="PROSITE" id="PS50929"/>
    </source>
</evidence>
<proteinExistence type="predicted"/>